<sequence length="354" mass="40744">MKALTYLPFPQIKNQPAVVVDSFHPNGLVLSHWREAPTPAELREDTSAGMVLQALKQNWPDLQKYQYVTANHFDIDAFVGVWALLHPEQALEHEETLRQMALIGDFRELDLEAPFAKEALKLVCWLNSEEKAKFYPPFGAEELEENEVVASIPKFQYFLEVFLDVLLNTALFQQVWEPEFELVLQGYKQVNGVKSKIIQNQALGLVIIQTPAPVHYYALFSSTTGYDIVVSCYPENRYELECKYTTWVDLESRPTLPRPDLRPLAKYLNTLEKTGYTWVADGVTDTGPLLRLKAEKISKAQRYGNPTERIFYSSSIAKEVFLQGVTDYLKSAFLKVTPKKRWTWQQVKDFNHTK</sequence>
<dbReference type="STRING" id="512763.DC20_15605"/>
<dbReference type="AlphaFoldDB" id="A0A0P0CZE0"/>
<accession>A0A0P0CZE0</accession>
<gene>
    <name evidence="1" type="ORF">DC20_15605</name>
</gene>
<evidence type="ECO:0000313" key="2">
    <source>
        <dbReference type="Proteomes" id="UP000061382"/>
    </source>
</evidence>
<name>A0A0P0CZE0_9BACT</name>
<keyword evidence="2" id="KW-1185">Reference proteome</keyword>
<protein>
    <recommendedName>
        <fullName evidence="3">Nuclease</fullName>
    </recommendedName>
</protein>
<dbReference type="Pfam" id="PF20392">
    <property type="entry name" value="DUF6687"/>
    <property type="match status" value="1"/>
</dbReference>
<dbReference type="InterPro" id="IPR046509">
    <property type="entry name" value="DUF6687"/>
</dbReference>
<organism evidence="1 2">
    <name type="scientific">Rufibacter tibetensis</name>
    <dbReference type="NCBI Taxonomy" id="512763"/>
    <lineage>
        <taxon>Bacteria</taxon>
        <taxon>Pseudomonadati</taxon>
        <taxon>Bacteroidota</taxon>
        <taxon>Cytophagia</taxon>
        <taxon>Cytophagales</taxon>
        <taxon>Hymenobacteraceae</taxon>
        <taxon>Rufibacter</taxon>
    </lineage>
</organism>
<dbReference type="EMBL" id="CP012643">
    <property type="protein sequence ID" value="ALJ00135.1"/>
    <property type="molecule type" value="Genomic_DNA"/>
</dbReference>
<evidence type="ECO:0008006" key="3">
    <source>
        <dbReference type="Google" id="ProtNLM"/>
    </source>
</evidence>
<dbReference type="KEGG" id="rti:DC20_15605"/>
<dbReference type="RefSeq" id="WP_062544681.1">
    <property type="nucleotide sequence ID" value="NZ_CP012643.1"/>
</dbReference>
<dbReference type="Proteomes" id="UP000061382">
    <property type="component" value="Chromosome"/>
</dbReference>
<proteinExistence type="predicted"/>
<reference evidence="1 2" key="1">
    <citation type="submission" date="2015-08" db="EMBL/GenBank/DDBJ databases">
        <title>Complete genome sequence of Rufibacter tibetensis strain 1351t, a radiation-resistant bacterium from tibet plateau.</title>
        <authorList>
            <person name="Dai J."/>
        </authorList>
    </citation>
    <scope>NUCLEOTIDE SEQUENCE [LARGE SCALE GENOMIC DNA]</scope>
    <source>
        <strain evidence="1 2">1351</strain>
    </source>
</reference>
<dbReference type="PATRIC" id="fig|512763.3.peg.3432"/>
<evidence type="ECO:0000313" key="1">
    <source>
        <dbReference type="EMBL" id="ALJ00135.1"/>
    </source>
</evidence>